<feature type="transmembrane region" description="Helical" evidence="1">
    <location>
        <begin position="132"/>
        <end position="152"/>
    </location>
</feature>
<keyword evidence="1" id="KW-0472">Membrane</keyword>
<keyword evidence="1" id="KW-0812">Transmembrane</keyword>
<sequence length="278" mass="32375">MTLPLWLVVYLLYTCRRSLSLEVITSIGRNLHSRLVSTPMTETPQRTAFWGWVGGVVTSWLQLAMSSTPALNYVLLVVNSIMTLILTPLLRVIAMLLLFFYLRLHGRSYRLRVRHCLRGLLLSTRWLPSFPVVWPLLVCLKSITVCRILIMMGQPNQGSQVLPITLVTLCLVCMWEPITSIWRLILLLFKPLFSNQKLRSLRNVFYEKLNVKDGRSGTRRIVTLIPFMCYLMVSTLLWIITLWQRIYVQSWSMMLDLVSMIMKTFIPHPISVSYLRRN</sequence>
<feature type="transmembrane region" description="Helical" evidence="1">
    <location>
        <begin position="246"/>
        <end position="266"/>
    </location>
</feature>
<proteinExistence type="predicted"/>
<evidence type="ECO:0000313" key="2">
    <source>
        <dbReference type="EMBL" id="UGO57182.1"/>
    </source>
</evidence>
<name>A0A8K1WRJ4_9VIRU</name>
<feature type="transmembrane region" description="Helical" evidence="1">
    <location>
        <begin position="73"/>
        <end position="102"/>
    </location>
</feature>
<keyword evidence="1" id="KW-1133">Transmembrane helix</keyword>
<feature type="transmembrane region" description="Helical" evidence="1">
    <location>
        <begin position="164"/>
        <end position="189"/>
    </location>
</feature>
<protein>
    <submittedName>
        <fullName evidence="2">Uncharacterized protein</fullName>
    </submittedName>
</protein>
<organism evidence="2">
    <name type="scientific">Riboviria sp</name>
    <dbReference type="NCBI Taxonomy" id="2585031"/>
    <lineage>
        <taxon>Viruses</taxon>
        <taxon>Riboviria</taxon>
    </lineage>
</organism>
<reference evidence="2" key="1">
    <citation type="submission" date="2020-11" db="EMBL/GenBank/DDBJ databases">
        <title>RNA virus dark matter in the feces of wild birds.</title>
        <authorList>
            <person name="Lu X."/>
            <person name="Yang X.S."/>
            <person name="Zhang W."/>
        </authorList>
    </citation>
    <scope>NUCLEOTIDE SEQUENCE</scope>
    <source>
        <strain evidence="2">DuskyWarbler62con82</strain>
    </source>
</reference>
<dbReference type="EMBL" id="MW239228">
    <property type="protein sequence ID" value="UGO57182.1"/>
    <property type="molecule type" value="Genomic_RNA"/>
</dbReference>
<accession>A0A8K1WRJ4</accession>
<feature type="transmembrane region" description="Helical" evidence="1">
    <location>
        <begin position="221"/>
        <end position="240"/>
    </location>
</feature>
<evidence type="ECO:0000256" key="1">
    <source>
        <dbReference type="SAM" id="Phobius"/>
    </source>
</evidence>